<reference evidence="2" key="1">
    <citation type="submission" date="2023-07" db="EMBL/GenBank/DDBJ databases">
        <title>Myceligenerans salitolerans sp. nov., a halotolerant actinomycete isolated from a salt lake in Xinjiang, China.</title>
        <authorList>
            <person name="Guan T."/>
        </authorList>
    </citation>
    <scope>NUCLEOTIDE SEQUENCE [LARGE SCALE GENOMIC DNA]</scope>
    <source>
        <strain evidence="2">XHU 5031</strain>
    </source>
</reference>
<comment type="caution">
    <text evidence="1">The sequence shown here is derived from an EMBL/GenBank/DDBJ whole genome shotgun (WGS) entry which is preliminary data.</text>
</comment>
<evidence type="ECO:0000313" key="2">
    <source>
        <dbReference type="Proteomes" id="UP000664617"/>
    </source>
</evidence>
<name>A0ABS3I8C0_9MICO</name>
<keyword evidence="2" id="KW-1185">Reference proteome</keyword>
<gene>
    <name evidence="1" type="ORF">J0911_09510</name>
</gene>
<dbReference type="EMBL" id="JAFMPK010000038">
    <property type="protein sequence ID" value="MBO0609267.1"/>
    <property type="molecule type" value="Genomic_DNA"/>
</dbReference>
<organism evidence="1 2">
    <name type="scientific">Myceligenerans salitolerans</name>
    <dbReference type="NCBI Taxonomy" id="1230528"/>
    <lineage>
        <taxon>Bacteria</taxon>
        <taxon>Bacillati</taxon>
        <taxon>Actinomycetota</taxon>
        <taxon>Actinomycetes</taxon>
        <taxon>Micrococcales</taxon>
        <taxon>Promicromonosporaceae</taxon>
        <taxon>Myceligenerans</taxon>
    </lineage>
</organism>
<proteinExistence type="predicted"/>
<dbReference type="Proteomes" id="UP000664617">
    <property type="component" value="Unassembled WGS sequence"/>
</dbReference>
<dbReference type="InterPro" id="IPR010298">
    <property type="entry name" value="YacP-like"/>
</dbReference>
<protein>
    <submittedName>
        <fullName evidence="1">NYN domain-containing protein</fullName>
    </submittedName>
</protein>
<accession>A0ABS3I8C0</accession>
<dbReference type="Pfam" id="PF05991">
    <property type="entry name" value="NYN_YacP"/>
    <property type="match status" value="1"/>
</dbReference>
<sequence length="141" mass="15022">MPQVSEPPNARAEVVAPRAGATLIDGMNVIGSRPDGWWRDRTGAMRRLAAEVDRWAGRTDDDVVLVLDGSSRDLGAVDRLRVVWAPGARDAADHRIVELVSLAGDPAAVRVVTSDRELAERVRGLGAAVRGSGSFLDELSG</sequence>
<evidence type="ECO:0000313" key="1">
    <source>
        <dbReference type="EMBL" id="MBO0609267.1"/>
    </source>
</evidence>
<dbReference type="RefSeq" id="WP_207275230.1">
    <property type="nucleotide sequence ID" value="NZ_JAFMPK010000038.1"/>
</dbReference>